<comment type="catalytic activity">
    <reaction evidence="8">
        <text>guanosine(9) in tRNA + S-adenosyl-L-methionine = N(1)-methylguanosine(9) in tRNA + S-adenosyl-L-homocysteine + H(+)</text>
        <dbReference type="Rhea" id="RHEA:43156"/>
        <dbReference type="Rhea" id="RHEA-COMP:10367"/>
        <dbReference type="Rhea" id="RHEA-COMP:10368"/>
        <dbReference type="ChEBI" id="CHEBI:15378"/>
        <dbReference type="ChEBI" id="CHEBI:57856"/>
        <dbReference type="ChEBI" id="CHEBI:59789"/>
        <dbReference type="ChEBI" id="CHEBI:73542"/>
        <dbReference type="ChEBI" id="CHEBI:74269"/>
        <dbReference type="EC" id="2.1.1.221"/>
    </reaction>
</comment>
<dbReference type="InterPro" id="IPR028564">
    <property type="entry name" value="MT_TRM10-typ"/>
</dbReference>
<dbReference type="InterPro" id="IPR038459">
    <property type="entry name" value="MT_TRM10-typ_sf"/>
</dbReference>
<feature type="region of interest" description="Disordered" evidence="9">
    <location>
        <begin position="171"/>
        <end position="197"/>
    </location>
</feature>
<dbReference type="PROSITE" id="PS51675">
    <property type="entry name" value="SAM_MT_TRM10"/>
    <property type="match status" value="1"/>
</dbReference>
<evidence type="ECO:0000256" key="6">
    <source>
        <dbReference type="ARBA" id="ARBA00031792"/>
    </source>
</evidence>
<feature type="compositionally biased region" description="Basic and acidic residues" evidence="9">
    <location>
        <begin position="1"/>
        <end position="15"/>
    </location>
</feature>
<gene>
    <name evidence="11" type="ORF">M404DRAFT_12710</name>
</gene>
<reference evidence="11 12" key="1">
    <citation type="submission" date="2014-04" db="EMBL/GenBank/DDBJ databases">
        <authorList>
            <consortium name="DOE Joint Genome Institute"/>
            <person name="Kuo A."/>
            <person name="Kohler A."/>
            <person name="Costa M.D."/>
            <person name="Nagy L.G."/>
            <person name="Floudas D."/>
            <person name="Copeland A."/>
            <person name="Barry K.W."/>
            <person name="Cichocki N."/>
            <person name="Veneault-Fourrey C."/>
            <person name="LaButti K."/>
            <person name="Lindquist E.A."/>
            <person name="Lipzen A."/>
            <person name="Lundell T."/>
            <person name="Morin E."/>
            <person name="Murat C."/>
            <person name="Sun H."/>
            <person name="Tunlid A."/>
            <person name="Henrissat B."/>
            <person name="Grigoriev I.V."/>
            <person name="Hibbett D.S."/>
            <person name="Martin F."/>
            <person name="Nordberg H.P."/>
            <person name="Cantor M.N."/>
            <person name="Hua S.X."/>
        </authorList>
    </citation>
    <scope>NUCLEOTIDE SEQUENCE [LARGE SCALE GENOMIC DNA]</scope>
    <source>
        <strain evidence="11 12">Marx 270</strain>
    </source>
</reference>
<name>A0A0C3PF26_PISTI</name>
<dbReference type="STRING" id="870435.A0A0C3PF26"/>
<dbReference type="PANTHER" id="PTHR13563:SF13">
    <property type="entry name" value="TRNA METHYLTRANSFERASE 10 HOMOLOG A"/>
    <property type="match status" value="1"/>
</dbReference>
<dbReference type="FunCoup" id="A0A0C3PF26">
    <property type="interactions" value="676"/>
</dbReference>
<dbReference type="OrthoDB" id="278300at2759"/>
<proteinExistence type="predicted"/>
<evidence type="ECO:0000313" key="11">
    <source>
        <dbReference type="EMBL" id="KIO12465.1"/>
    </source>
</evidence>
<dbReference type="InterPro" id="IPR007356">
    <property type="entry name" value="tRNA_m1G_MeTrfase_euk"/>
</dbReference>
<protein>
    <recommendedName>
        <fullName evidence="2">tRNA (guanine(9)-N1)-methyltransferase</fullName>
        <ecNumber evidence="1">2.1.1.221</ecNumber>
    </recommendedName>
    <alternativeName>
        <fullName evidence="7">tRNA methyltransferase 10</fullName>
    </alternativeName>
    <alternativeName>
        <fullName evidence="6">tRNA(m1G9)-methyltransferase</fullName>
    </alternativeName>
</protein>
<dbReference type="GO" id="GO:0000049">
    <property type="term" value="F:tRNA binding"/>
    <property type="evidence" value="ECO:0007669"/>
    <property type="project" value="TreeGrafter"/>
</dbReference>
<sequence length="317" mass="35974">METEDTRTKPEEERVTPSQGLSKKAQKRAAKAARLHELKLERRARERETKKRKRQERARAVANGECDVNATRKRPKTDAAGGGSPFNARLVIDLGFDELMTDKEINSLTSQLAYTYSANRRAPHAFSSLLFTSINGRTKERLDAMNDAGYRRWSNTEWWEESYERIWTRSFPPSQSPSCEPTNAPADSTSTETETTADADELRKSVVYFTADSENEILELKEGETYVIGGICDHNRYKNLCLNKANASQIRHARLPIGRYIALATRKVLTVNQVVEILLKWVETRDWEEAFWAVIPKRKFQGVERGGDIVSDSGGEG</sequence>
<dbReference type="HOGENOM" id="CLU_034384_1_1_1"/>
<keyword evidence="5" id="KW-0949">S-adenosyl-L-methionine</keyword>
<keyword evidence="4" id="KW-0808">Transferase</keyword>
<organism evidence="11 12">
    <name type="scientific">Pisolithus tinctorius Marx 270</name>
    <dbReference type="NCBI Taxonomy" id="870435"/>
    <lineage>
        <taxon>Eukaryota</taxon>
        <taxon>Fungi</taxon>
        <taxon>Dikarya</taxon>
        <taxon>Basidiomycota</taxon>
        <taxon>Agaricomycotina</taxon>
        <taxon>Agaricomycetes</taxon>
        <taxon>Agaricomycetidae</taxon>
        <taxon>Boletales</taxon>
        <taxon>Sclerodermatineae</taxon>
        <taxon>Pisolithaceae</taxon>
        <taxon>Pisolithus</taxon>
    </lineage>
</organism>
<feature type="domain" description="SAM-dependent MTase TRM10-type" evidence="10">
    <location>
        <begin position="72"/>
        <end position="302"/>
    </location>
</feature>
<feature type="compositionally biased region" description="Low complexity" evidence="9">
    <location>
        <begin position="186"/>
        <end position="196"/>
    </location>
</feature>
<dbReference type="GO" id="GO:0052905">
    <property type="term" value="F:tRNA (guanosine(9)-N1)-methyltransferase activity"/>
    <property type="evidence" value="ECO:0007669"/>
    <property type="project" value="UniProtKB-EC"/>
</dbReference>
<dbReference type="PANTHER" id="PTHR13563">
    <property type="entry name" value="TRNA (GUANINE-9-) METHYLTRANSFERASE"/>
    <property type="match status" value="1"/>
</dbReference>
<feature type="compositionally biased region" description="Polar residues" evidence="9">
    <location>
        <begin position="171"/>
        <end position="181"/>
    </location>
</feature>
<dbReference type="AlphaFoldDB" id="A0A0C3PF26"/>
<dbReference type="CDD" id="cd18089">
    <property type="entry name" value="SPOUT_Trm10-like"/>
    <property type="match status" value="1"/>
</dbReference>
<feature type="region of interest" description="Disordered" evidence="9">
    <location>
        <begin position="1"/>
        <end position="84"/>
    </location>
</feature>
<evidence type="ECO:0000256" key="3">
    <source>
        <dbReference type="ARBA" id="ARBA00022603"/>
    </source>
</evidence>
<dbReference type="EC" id="2.1.1.221" evidence="1"/>
<accession>A0A0C3PF26</accession>
<evidence type="ECO:0000256" key="8">
    <source>
        <dbReference type="ARBA" id="ARBA00048434"/>
    </source>
</evidence>
<evidence type="ECO:0000256" key="9">
    <source>
        <dbReference type="SAM" id="MobiDB-lite"/>
    </source>
</evidence>
<evidence type="ECO:0000313" key="12">
    <source>
        <dbReference type="Proteomes" id="UP000054217"/>
    </source>
</evidence>
<feature type="compositionally biased region" description="Basic and acidic residues" evidence="9">
    <location>
        <begin position="34"/>
        <end position="49"/>
    </location>
</feature>
<evidence type="ECO:0000256" key="5">
    <source>
        <dbReference type="ARBA" id="ARBA00022691"/>
    </source>
</evidence>
<evidence type="ECO:0000259" key="10">
    <source>
        <dbReference type="PROSITE" id="PS51675"/>
    </source>
</evidence>
<dbReference type="GO" id="GO:0005634">
    <property type="term" value="C:nucleus"/>
    <property type="evidence" value="ECO:0007669"/>
    <property type="project" value="TreeGrafter"/>
</dbReference>
<dbReference type="Proteomes" id="UP000054217">
    <property type="component" value="Unassembled WGS sequence"/>
</dbReference>
<evidence type="ECO:0000256" key="2">
    <source>
        <dbReference type="ARBA" id="ARBA00020451"/>
    </source>
</evidence>
<dbReference type="GO" id="GO:0002939">
    <property type="term" value="P:tRNA N1-guanine methylation"/>
    <property type="evidence" value="ECO:0007669"/>
    <property type="project" value="TreeGrafter"/>
</dbReference>
<evidence type="ECO:0000256" key="4">
    <source>
        <dbReference type="ARBA" id="ARBA00022679"/>
    </source>
</evidence>
<keyword evidence="12" id="KW-1185">Reference proteome</keyword>
<keyword evidence="3" id="KW-0489">Methyltransferase</keyword>
<reference evidence="12" key="2">
    <citation type="submission" date="2015-01" db="EMBL/GenBank/DDBJ databases">
        <title>Evolutionary Origins and Diversification of the Mycorrhizal Mutualists.</title>
        <authorList>
            <consortium name="DOE Joint Genome Institute"/>
            <consortium name="Mycorrhizal Genomics Consortium"/>
            <person name="Kohler A."/>
            <person name="Kuo A."/>
            <person name="Nagy L.G."/>
            <person name="Floudas D."/>
            <person name="Copeland A."/>
            <person name="Barry K.W."/>
            <person name="Cichocki N."/>
            <person name="Veneault-Fourrey C."/>
            <person name="LaButti K."/>
            <person name="Lindquist E.A."/>
            <person name="Lipzen A."/>
            <person name="Lundell T."/>
            <person name="Morin E."/>
            <person name="Murat C."/>
            <person name="Riley R."/>
            <person name="Ohm R."/>
            <person name="Sun H."/>
            <person name="Tunlid A."/>
            <person name="Henrissat B."/>
            <person name="Grigoriev I.V."/>
            <person name="Hibbett D.S."/>
            <person name="Martin F."/>
        </authorList>
    </citation>
    <scope>NUCLEOTIDE SEQUENCE [LARGE SCALE GENOMIC DNA]</scope>
    <source>
        <strain evidence="12">Marx 270</strain>
    </source>
</reference>
<dbReference type="Gene3D" id="3.40.1280.30">
    <property type="match status" value="1"/>
</dbReference>
<evidence type="ECO:0000256" key="1">
    <source>
        <dbReference type="ARBA" id="ARBA00012797"/>
    </source>
</evidence>
<feature type="compositionally biased region" description="Basic residues" evidence="9">
    <location>
        <begin position="24"/>
        <end position="33"/>
    </location>
</feature>
<dbReference type="InParanoid" id="A0A0C3PF26"/>
<evidence type="ECO:0000256" key="7">
    <source>
        <dbReference type="ARBA" id="ARBA00032166"/>
    </source>
</evidence>
<dbReference type="EMBL" id="KN831947">
    <property type="protein sequence ID" value="KIO12465.1"/>
    <property type="molecule type" value="Genomic_DNA"/>
</dbReference>